<name>A0ABV8MMX9_9NEIS</name>
<evidence type="ECO:0000313" key="2">
    <source>
        <dbReference type="Proteomes" id="UP001595791"/>
    </source>
</evidence>
<sequence length="653" mass="70199">MIDDRRFADLVAEARTRIPRYTPEWTDVNDNEPGMAVVQLMAWMSELLIARLGRVPQLNYLKFLELLGVELTPARPARTELTFPVLPGATSPTVIVPLHTQVSAEAPDGGPAVIFETERALVALAARLDAVQVDQGRQIVDVSPANAELQAGFLPFGATARTGNALLLGFDSPLEFPSVPIDLTLWVGQARQRAPLYVDSPLVGAPPATLAWEYWNGKDWYPLDTLSDETAAFTRSGHILIGAAPRGGLQRATLGQFPKPRYWLRARLAAGGYVQAPRLLALRTNTVPALAASSVDAEVVGRSNGLPDQVFQLAQRPVLAGTLALTVDEGDGPKPWVEVADFFGSGRDDPHYVLNRSTGEIRFNGTAGRIPVANPSRVANIVAQRYRVGGGAAGNVAAGAIDTLRGHLPGIDAARVGNLFAAYGGADEESLDAARLRAAGALKSRERAVTREDFELHAIKVGGVARARALPLYHPAFPAVAVPGAVSVLVVPQASDPLRPLDDPAPQPTEGLLRQVCAELDARRLATTELYVIAPSYRLLRLSATLTVSADADLAAVKQTALLTLRRYFHPLIGGEDCTLTRDGSGWPFGGDIHYSRVVQRLLLPGVNSVDDLLFELDRVSYPPCSNVSLDGTALLRLEDDSLDLRLDYEVEP</sequence>
<proteinExistence type="predicted"/>
<dbReference type="NCBIfam" id="TIGR02243">
    <property type="entry name" value="putative baseplate assembly protein"/>
    <property type="match status" value="1"/>
</dbReference>
<dbReference type="RefSeq" id="WP_378161534.1">
    <property type="nucleotide sequence ID" value="NZ_JBHSBU010000001.1"/>
</dbReference>
<evidence type="ECO:0000313" key="1">
    <source>
        <dbReference type="EMBL" id="MFC4158640.1"/>
    </source>
</evidence>
<protein>
    <submittedName>
        <fullName evidence="1">Baseplate assembly protein</fullName>
    </submittedName>
</protein>
<dbReference type="Proteomes" id="UP001595791">
    <property type="component" value="Unassembled WGS sequence"/>
</dbReference>
<keyword evidence="2" id="KW-1185">Reference proteome</keyword>
<comment type="caution">
    <text evidence="1">The sequence shown here is derived from an EMBL/GenBank/DDBJ whole genome shotgun (WGS) entry which is preliminary data.</text>
</comment>
<organism evidence="1 2">
    <name type="scientific">Chitinimonas lacunae</name>
    <dbReference type="NCBI Taxonomy" id="1963018"/>
    <lineage>
        <taxon>Bacteria</taxon>
        <taxon>Pseudomonadati</taxon>
        <taxon>Pseudomonadota</taxon>
        <taxon>Betaproteobacteria</taxon>
        <taxon>Neisseriales</taxon>
        <taxon>Chitinibacteraceae</taxon>
        <taxon>Chitinimonas</taxon>
    </lineage>
</organism>
<reference evidence="2" key="1">
    <citation type="journal article" date="2019" name="Int. J. Syst. Evol. Microbiol.">
        <title>The Global Catalogue of Microorganisms (GCM) 10K type strain sequencing project: providing services to taxonomists for standard genome sequencing and annotation.</title>
        <authorList>
            <consortium name="The Broad Institute Genomics Platform"/>
            <consortium name="The Broad Institute Genome Sequencing Center for Infectious Disease"/>
            <person name="Wu L."/>
            <person name="Ma J."/>
        </authorList>
    </citation>
    <scope>NUCLEOTIDE SEQUENCE [LARGE SCALE GENOMIC DNA]</scope>
    <source>
        <strain evidence="2">LMG 29894</strain>
    </source>
</reference>
<accession>A0ABV8MMX9</accession>
<gene>
    <name evidence="1" type="ORF">ACFOW7_04605</name>
</gene>
<dbReference type="EMBL" id="JBHSBU010000001">
    <property type="protein sequence ID" value="MFC4158640.1"/>
    <property type="molecule type" value="Genomic_DNA"/>
</dbReference>
<dbReference type="InterPro" id="IPR011749">
    <property type="entry name" value="CHP02243"/>
</dbReference>